<name>A0A8X7T570_9BASI</name>
<feature type="compositionally biased region" description="Low complexity" evidence="2">
    <location>
        <begin position="625"/>
        <end position="647"/>
    </location>
</feature>
<keyword evidence="1" id="KW-0175">Coiled coil</keyword>
<reference evidence="3" key="1">
    <citation type="submission" date="2016-04" db="EMBL/GenBank/DDBJ databases">
        <authorList>
            <person name="Nguyen H.D."/>
            <person name="Samba Siva P."/>
            <person name="Cullis J."/>
            <person name="Levesque C.A."/>
            <person name="Hambleton S."/>
        </authorList>
    </citation>
    <scope>NUCLEOTIDE SEQUENCE</scope>
    <source>
        <strain evidence="3">DAOMC 236422</strain>
    </source>
</reference>
<feature type="compositionally biased region" description="Low complexity" evidence="2">
    <location>
        <begin position="197"/>
        <end position="214"/>
    </location>
</feature>
<reference evidence="3" key="2">
    <citation type="journal article" date="2019" name="IMA Fungus">
        <title>Genome sequencing and comparison of five Tilletia species to identify candidate genes for the detection of regulated species infecting wheat.</title>
        <authorList>
            <person name="Nguyen H.D.T."/>
            <person name="Sultana T."/>
            <person name="Kesanakurti P."/>
            <person name="Hambleton S."/>
        </authorList>
    </citation>
    <scope>NUCLEOTIDE SEQUENCE</scope>
    <source>
        <strain evidence="3">DAOMC 236422</strain>
    </source>
</reference>
<feature type="compositionally biased region" description="Polar residues" evidence="2">
    <location>
        <begin position="171"/>
        <end position="180"/>
    </location>
</feature>
<organism evidence="3 4">
    <name type="scientific">Tilletia walkeri</name>
    <dbReference type="NCBI Taxonomy" id="117179"/>
    <lineage>
        <taxon>Eukaryota</taxon>
        <taxon>Fungi</taxon>
        <taxon>Dikarya</taxon>
        <taxon>Basidiomycota</taxon>
        <taxon>Ustilaginomycotina</taxon>
        <taxon>Exobasidiomycetes</taxon>
        <taxon>Tilletiales</taxon>
        <taxon>Tilletiaceae</taxon>
        <taxon>Tilletia</taxon>
    </lineage>
</organism>
<evidence type="ECO:0000313" key="4">
    <source>
        <dbReference type="Proteomes" id="UP000078113"/>
    </source>
</evidence>
<feature type="compositionally biased region" description="Basic and acidic residues" evidence="2">
    <location>
        <begin position="355"/>
        <end position="366"/>
    </location>
</feature>
<feature type="compositionally biased region" description="Low complexity" evidence="2">
    <location>
        <begin position="751"/>
        <end position="764"/>
    </location>
</feature>
<feature type="compositionally biased region" description="Basic and acidic residues" evidence="2">
    <location>
        <begin position="411"/>
        <end position="420"/>
    </location>
</feature>
<feature type="compositionally biased region" description="Low complexity" evidence="2">
    <location>
        <begin position="373"/>
        <end position="387"/>
    </location>
</feature>
<sequence length="1336" mass="142385">MNTPNGNGQRQPGVPLPGASTAASSGAASRAAALPPSRVPNYSLPSHLPPQSGPVRMGAPLGSNNPGAVLFPHATIPMPAYLGASAAMSGLSTQGPSPGALSLANSPFQRLNAQNGAGGPSAALFPHLQWHMSRAPSDSPTPAVVPARTTAPASTPSASTSRPATAQTSSLPTIAVTSPGGTVPVAVKLEPEDTAVSESSSRPIAASESSSSSKQKQDKQASSGRPGFEPLEVSSGEDIVRPPSLPTYCKPTHVAGEELDAFFPDLPVVKKPLTSYKHLHIVASKSLHYKLSRFDPFEFADADQSDAFWMPKNSVHSRLVKEWREGRAERLRVKNEWLAETEAIRKEEEEEDEEERKKEEEEEARKEKKRKASLPSTSSDADSGSTSKRQRLSGRDSVSPNTTSTSAAAADKNKEPEKRALPSSSTSQQSRPRGRPKGSKNKVSDKPRGSLLKLPPSIANGGPQEVDEVDELEDDDDDDVDLTVDMSVLQPSAAARRQDAPPEAPPAREEERDQIRQVEREDRQEELEQEALIAKVLTRPERIVNPTKVKTEAFLEIPAARSPRYTPVVQKVLKAATGIDDSVIDRVIETERDSASPSPAVIPNKPGPKQSRGRPRKIVEDDTLADSSDSRPSPAPTSVATSSKPTTRGTRGGPASRVRAVTEAEFKGLLGPRTGSSLEPTPPPNGRALRSAAQNRAGRDGSDDTPQARERDASSPVEEFLSQPQAIISAQELARRAVPRVGGWIVPIAPPRSGAGPSSRGPSILQIATSPHGPSAGEASRGQRQQSATDKFAVVVPVRAGPPQGEFGREEQLTDAYMQLRDRHADSGTIRTPQDLAQALQQSGVLQPGSSSASTIATVVPVLGSSVAQPIVAVPSIMAPPVVGTPAVGFQPVQYAGPIIPAPVLPSSATAATARLPVASPRPSAGVPLKPLAVADLEKRMLRSPAIPSFLKTEIRILLQALSLQADPRASGDYTVNIDPATIPQLASKDVWWFDLDLGKVQDGGNGYTVILNLELAQRTFTTHGMSRALVKQVHTIPAISPWFDSFGRRRLNDGSLMPDEKRVEGGAQTESLEDAQSIAVVEYQNELVKLKGELEKVRGELVAEGVSKREIEEQNEFLQRQYDQASTRAVELSREVTTLETQVSTLKRQLNDGLAAHRLFSNAASERYQADLRELRTENKLLKAQAANTDNEVRRRAAEYDTLRALEVVRLREREKAFRAQGGVGPYIQPAAAPAPAPAPMRIMQQQQQEFVPMQGGSSSSLPMQGLQMGSNPAHSLTPPSVAAGLTTLPNGTLLGAGSSQLGATQAGSQMDISGDLDSVGFADLAPATQAAHFL</sequence>
<dbReference type="PANTHER" id="PTHR48125:SF10">
    <property type="entry name" value="OS12G0136300 PROTEIN"/>
    <property type="match status" value="1"/>
</dbReference>
<dbReference type="PANTHER" id="PTHR48125">
    <property type="entry name" value="LP07818P1"/>
    <property type="match status" value="1"/>
</dbReference>
<comment type="caution">
    <text evidence="3">The sequence shown here is derived from an EMBL/GenBank/DDBJ whole genome shotgun (WGS) entry which is preliminary data.</text>
</comment>
<evidence type="ECO:0000256" key="1">
    <source>
        <dbReference type="SAM" id="Coils"/>
    </source>
</evidence>
<feature type="region of interest" description="Disordered" evidence="2">
    <location>
        <begin position="751"/>
        <end position="789"/>
    </location>
</feature>
<dbReference type="EMBL" id="LWDG02000144">
    <property type="protein sequence ID" value="KAE8268543.1"/>
    <property type="molecule type" value="Genomic_DNA"/>
</dbReference>
<feature type="compositionally biased region" description="Low complexity" evidence="2">
    <location>
        <begin position="140"/>
        <end position="170"/>
    </location>
</feature>
<feature type="compositionally biased region" description="Low complexity" evidence="2">
    <location>
        <begin position="422"/>
        <end position="431"/>
    </location>
</feature>
<protein>
    <submittedName>
        <fullName evidence="3">Uncharacterized protein</fullName>
    </submittedName>
</protein>
<feature type="region of interest" description="Disordered" evidence="2">
    <location>
        <begin position="1"/>
        <end position="60"/>
    </location>
</feature>
<feature type="compositionally biased region" description="Basic and acidic residues" evidence="2">
    <location>
        <begin position="697"/>
        <end position="713"/>
    </location>
</feature>
<evidence type="ECO:0000313" key="3">
    <source>
        <dbReference type="EMBL" id="KAE8268543.1"/>
    </source>
</evidence>
<feature type="coiled-coil region" evidence="1">
    <location>
        <begin position="1081"/>
        <end position="1193"/>
    </location>
</feature>
<feature type="compositionally biased region" description="Polar residues" evidence="2">
    <location>
        <begin position="1257"/>
        <end position="1280"/>
    </location>
</feature>
<feature type="region of interest" description="Disordered" evidence="2">
    <location>
        <begin position="345"/>
        <end position="526"/>
    </location>
</feature>
<feature type="compositionally biased region" description="Low complexity" evidence="2">
    <location>
        <begin position="16"/>
        <end position="36"/>
    </location>
</feature>
<dbReference type="Proteomes" id="UP000078113">
    <property type="component" value="Unassembled WGS sequence"/>
</dbReference>
<feature type="region of interest" description="Disordered" evidence="2">
    <location>
        <begin position="588"/>
        <end position="722"/>
    </location>
</feature>
<keyword evidence="4" id="KW-1185">Reference proteome</keyword>
<feature type="compositionally biased region" description="Acidic residues" evidence="2">
    <location>
        <begin position="465"/>
        <end position="482"/>
    </location>
</feature>
<accession>A0A8X7T570</accession>
<feature type="region of interest" description="Disordered" evidence="2">
    <location>
        <begin position="1255"/>
        <end position="1285"/>
    </location>
</feature>
<feature type="region of interest" description="Disordered" evidence="2">
    <location>
        <begin position="133"/>
        <end position="244"/>
    </location>
</feature>
<proteinExistence type="predicted"/>
<evidence type="ECO:0000256" key="2">
    <source>
        <dbReference type="SAM" id="MobiDB-lite"/>
    </source>
</evidence>
<feature type="compositionally biased region" description="Polar residues" evidence="2">
    <location>
        <begin position="1"/>
        <end position="10"/>
    </location>
</feature>
<feature type="compositionally biased region" description="Basic and acidic residues" evidence="2">
    <location>
        <begin position="496"/>
        <end position="523"/>
    </location>
</feature>
<gene>
    <name evidence="3" type="ORF">A4X09_0g3796</name>
</gene>